<comment type="cofactor">
    <cofactor evidence="1">
        <name>L-ascorbate</name>
        <dbReference type="ChEBI" id="CHEBI:38290"/>
    </cofactor>
</comment>
<sequence>MQVKIFLATLLAAMVAAAPQAINPDACAGNLVRRVPVPLDARDPTPQPPLLDPLLPWTGGLKVLDGSSLEEADQNTWISARYVLLTIPQQPLPQSSEWMLTRSPVLITGPRRRIDSCVKSLRAVYFTVALVGALLALFAGWRPQFDASTSVVGSWARRARPDVHTSTPSTDAEHQYQVQIFSRDPLVIYVKNFVSSDEIAYLLAIRYERVLHPPPIHPPSAPPYGIPGSGAKLTRVFAWRLGISEDKYEPSYVYGGHEKRVDPQTRVSESAFMDPHDPVVRRIARRAREFQGWRNRTTIIEPLLVQRYRVDGFYSYHFDWDETLRRGNRATTFMTYLEANCTGGGTNFPFLPQPADDRWCDVIECDEPGRDGYQGVIFKPVRGAAVFWENLHPNGTGHKGVYHAGLPVKTGTKVGLNIWSWDKAWVKPDEGGPTV</sequence>
<dbReference type="PANTHER" id="PTHR10869">
    <property type="entry name" value="PROLYL 4-HYDROXYLASE ALPHA SUBUNIT"/>
    <property type="match status" value="1"/>
</dbReference>
<dbReference type="PANTHER" id="PTHR10869:SF246">
    <property type="entry name" value="TRANSMEMBRANE PROLYL 4-HYDROXYLASE"/>
    <property type="match status" value="1"/>
</dbReference>
<dbReference type="InterPro" id="IPR045054">
    <property type="entry name" value="P4HA-like"/>
</dbReference>
<comment type="caution">
    <text evidence="9">The sequence shown here is derived from an EMBL/GenBank/DDBJ whole genome shotgun (WGS) entry which is preliminary data.</text>
</comment>
<feature type="domain" description="Fe2OG dioxygenase" evidence="8">
    <location>
        <begin position="299"/>
        <end position="422"/>
    </location>
</feature>
<dbReference type="PROSITE" id="PS51471">
    <property type="entry name" value="FE2OG_OXY"/>
    <property type="match status" value="1"/>
</dbReference>
<keyword evidence="6" id="KW-0812">Transmembrane</keyword>
<evidence type="ECO:0000256" key="3">
    <source>
        <dbReference type="ARBA" id="ARBA00022964"/>
    </source>
</evidence>
<dbReference type="Gene3D" id="2.60.120.620">
    <property type="entry name" value="q2cbj1_9rhob like domain"/>
    <property type="match status" value="1"/>
</dbReference>
<evidence type="ECO:0000313" key="10">
    <source>
        <dbReference type="Proteomes" id="UP001586593"/>
    </source>
</evidence>
<evidence type="ECO:0000313" key="9">
    <source>
        <dbReference type="EMBL" id="KAL1860558.1"/>
    </source>
</evidence>
<keyword evidence="10" id="KW-1185">Reference proteome</keyword>
<feature type="chain" id="PRO_5046382008" description="Fe2OG dioxygenase domain-containing protein" evidence="7">
    <location>
        <begin position="18"/>
        <end position="435"/>
    </location>
</feature>
<dbReference type="SMART" id="SM00702">
    <property type="entry name" value="P4Hc"/>
    <property type="match status" value="1"/>
</dbReference>
<keyword evidence="6" id="KW-1133">Transmembrane helix</keyword>
<accession>A0ABR3WFS1</accession>
<protein>
    <recommendedName>
        <fullName evidence="8">Fe2OG dioxygenase domain-containing protein</fullName>
    </recommendedName>
</protein>
<evidence type="ECO:0000256" key="1">
    <source>
        <dbReference type="ARBA" id="ARBA00001961"/>
    </source>
</evidence>
<keyword evidence="7" id="KW-0732">Signal</keyword>
<dbReference type="Proteomes" id="UP001586593">
    <property type="component" value="Unassembled WGS sequence"/>
</dbReference>
<evidence type="ECO:0000256" key="5">
    <source>
        <dbReference type="ARBA" id="ARBA00023004"/>
    </source>
</evidence>
<evidence type="ECO:0000256" key="4">
    <source>
        <dbReference type="ARBA" id="ARBA00023002"/>
    </source>
</evidence>
<dbReference type="EMBL" id="JAZHXJ010000454">
    <property type="protein sequence ID" value="KAL1860558.1"/>
    <property type="molecule type" value="Genomic_DNA"/>
</dbReference>
<dbReference type="InterPro" id="IPR005123">
    <property type="entry name" value="Oxoglu/Fe-dep_dioxygenase_dom"/>
</dbReference>
<proteinExistence type="predicted"/>
<evidence type="ECO:0000256" key="7">
    <source>
        <dbReference type="SAM" id="SignalP"/>
    </source>
</evidence>
<organism evidence="9 10">
    <name type="scientific">Phialemonium thermophilum</name>
    <dbReference type="NCBI Taxonomy" id="223376"/>
    <lineage>
        <taxon>Eukaryota</taxon>
        <taxon>Fungi</taxon>
        <taxon>Dikarya</taxon>
        <taxon>Ascomycota</taxon>
        <taxon>Pezizomycotina</taxon>
        <taxon>Sordariomycetes</taxon>
        <taxon>Sordariomycetidae</taxon>
        <taxon>Cephalothecales</taxon>
        <taxon>Cephalothecaceae</taxon>
        <taxon>Phialemonium</taxon>
    </lineage>
</organism>
<keyword evidence="4" id="KW-0560">Oxidoreductase</keyword>
<keyword evidence="2" id="KW-0479">Metal-binding</keyword>
<keyword evidence="6" id="KW-0472">Membrane</keyword>
<gene>
    <name evidence="9" type="ORF">VTK73DRAFT_7285</name>
</gene>
<dbReference type="InterPro" id="IPR006620">
    <property type="entry name" value="Pro_4_hyd_alph"/>
</dbReference>
<evidence type="ECO:0000259" key="8">
    <source>
        <dbReference type="PROSITE" id="PS51471"/>
    </source>
</evidence>
<keyword evidence="5" id="KW-0408">Iron</keyword>
<dbReference type="InterPro" id="IPR044862">
    <property type="entry name" value="Pro_4_hyd_alph_FE2OG_OXY"/>
</dbReference>
<evidence type="ECO:0000256" key="2">
    <source>
        <dbReference type="ARBA" id="ARBA00022723"/>
    </source>
</evidence>
<keyword evidence="3" id="KW-0223">Dioxygenase</keyword>
<feature type="signal peptide" evidence="7">
    <location>
        <begin position="1"/>
        <end position="17"/>
    </location>
</feature>
<dbReference type="Pfam" id="PF13640">
    <property type="entry name" value="2OG-FeII_Oxy_3"/>
    <property type="match status" value="1"/>
</dbReference>
<reference evidence="9 10" key="1">
    <citation type="journal article" date="2024" name="Commun. Biol.">
        <title>Comparative genomic analysis of thermophilic fungi reveals convergent evolutionary adaptations and gene losses.</title>
        <authorList>
            <person name="Steindorff A.S."/>
            <person name="Aguilar-Pontes M.V."/>
            <person name="Robinson A.J."/>
            <person name="Andreopoulos B."/>
            <person name="LaButti K."/>
            <person name="Kuo A."/>
            <person name="Mondo S."/>
            <person name="Riley R."/>
            <person name="Otillar R."/>
            <person name="Haridas S."/>
            <person name="Lipzen A."/>
            <person name="Grimwood J."/>
            <person name="Schmutz J."/>
            <person name="Clum A."/>
            <person name="Reid I.D."/>
            <person name="Moisan M.C."/>
            <person name="Butler G."/>
            <person name="Nguyen T.T.M."/>
            <person name="Dewar K."/>
            <person name="Conant G."/>
            <person name="Drula E."/>
            <person name="Henrissat B."/>
            <person name="Hansel C."/>
            <person name="Singer S."/>
            <person name="Hutchinson M.I."/>
            <person name="de Vries R.P."/>
            <person name="Natvig D.O."/>
            <person name="Powell A.J."/>
            <person name="Tsang A."/>
            <person name="Grigoriev I.V."/>
        </authorList>
    </citation>
    <scope>NUCLEOTIDE SEQUENCE [LARGE SCALE GENOMIC DNA]</scope>
    <source>
        <strain evidence="9 10">ATCC 24622</strain>
    </source>
</reference>
<name>A0ABR3WFS1_9PEZI</name>
<feature type="transmembrane region" description="Helical" evidence="6">
    <location>
        <begin position="123"/>
        <end position="141"/>
    </location>
</feature>
<evidence type="ECO:0000256" key="6">
    <source>
        <dbReference type="SAM" id="Phobius"/>
    </source>
</evidence>